<accession>V5H561</accession>
<name>V5H561_PHOLE</name>
<gene>
    <name evidence="2" type="ORF">PLEI_3821</name>
</gene>
<keyword evidence="1" id="KW-1133">Transmembrane helix</keyword>
<organism evidence="2 3">
    <name type="scientific">Photobacterium leiognathi lrivu.4.1</name>
    <dbReference type="NCBI Taxonomy" id="1248232"/>
    <lineage>
        <taxon>Bacteria</taxon>
        <taxon>Pseudomonadati</taxon>
        <taxon>Pseudomonadota</taxon>
        <taxon>Gammaproteobacteria</taxon>
        <taxon>Vibrionales</taxon>
        <taxon>Vibrionaceae</taxon>
        <taxon>Photobacterium</taxon>
    </lineage>
</organism>
<evidence type="ECO:0000313" key="3">
    <source>
        <dbReference type="Proteomes" id="UP000030675"/>
    </source>
</evidence>
<reference evidence="3" key="1">
    <citation type="submission" date="2012-12" db="EMBL/GenBank/DDBJ databases">
        <title>Genome Sequence of Photobacterium leiognathi lrivu.4.1.</title>
        <authorList>
            <person name="Urbanczyk H."/>
            <person name="Ogura Y."/>
            <person name="Hayashi T."/>
            <person name="Dunlap P.V."/>
        </authorList>
    </citation>
    <scope>NUCLEOTIDE SEQUENCE [LARGE SCALE GENOMIC DNA]</scope>
    <source>
        <strain evidence="3">lrivu.4.1</strain>
    </source>
</reference>
<dbReference type="HOGENOM" id="CLU_3293999_0_0_6"/>
<evidence type="ECO:0000313" key="2">
    <source>
        <dbReference type="EMBL" id="GAD32152.1"/>
    </source>
</evidence>
<sequence>MNFCHKKPQIRIIKNKCLFVFLRHSVIIFFLFKTLPRYTF</sequence>
<protein>
    <submittedName>
        <fullName evidence="2">Uncharacterized protein</fullName>
    </submittedName>
</protein>
<keyword evidence="1" id="KW-0472">Membrane</keyword>
<keyword evidence="1" id="KW-0812">Transmembrane</keyword>
<dbReference type="AlphaFoldDB" id="V5H561"/>
<dbReference type="EMBL" id="DF196821">
    <property type="protein sequence ID" value="GAD32152.1"/>
    <property type="molecule type" value="Genomic_DNA"/>
</dbReference>
<evidence type="ECO:0000256" key="1">
    <source>
        <dbReference type="SAM" id="Phobius"/>
    </source>
</evidence>
<dbReference type="Proteomes" id="UP000030675">
    <property type="component" value="Unassembled WGS sequence"/>
</dbReference>
<proteinExistence type="predicted"/>
<feature type="transmembrane region" description="Helical" evidence="1">
    <location>
        <begin position="12"/>
        <end position="32"/>
    </location>
</feature>